<feature type="transmembrane region" description="Helical" evidence="1">
    <location>
        <begin position="359"/>
        <end position="380"/>
    </location>
</feature>
<dbReference type="SUPFAM" id="SSF82693">
    <property type="entry name" value="Multidrug efflux transporter AcrB pore domain, PN1, PN2, PC1 and PC2 subdomains"/>
    <property type="match status" value="2"/>
</dbReference>
<comment type="caution">
    <text evidence="2">The sequence shown here is derived from an EMBL/GenBank/DDBJ whole genome shotgun (WGS) entry which is preliminary data.</text>
</comment>
<feature type="transmembrane region" description="Helical" evidence="1">
    <location>
        <begin position="330"/>
        <end position="352"/>
    </location>
</feature>
<dbReference type="Gene3D" id="3.30.70.1440">
    <property type="entry name" value="Multidrug efflux transporter AcrB pore domain"/>
    <property type="match status" value="1"/>
</dbReference>
<dbReference type="Gene3D" id="3.30.70.1320">
    <property type="entry name" value="Multidrug efflux transporter AcrB pore domain like"/>
    <property type="match status" value="1"/>
</dbReference>
<dbReference type="EMBL" id="JBHSGG010000029">
    <property type="protein sequence ID" value="MFC4728579.1"/>
    <property type="molecule type" value="Genomic_DNA"/>
</dbReference>
<feature type="transmembrane region" description="Helical" evidence="1">
    <location>
        <begin position="990"/>
        <end position="1017"/>
    </location>
</feature>
<dbReference type="Gene3D" id="3.30.70.1430">
    <property type="entry name" value="Multidrug efflux transporter AcrB pore domain"/>
    <property type="match status" value="2"/>
</dbReference>
<dbReference type="RefSeq" id="WP_377004608.1">
    <property type="nucleotide sequence ID" value="NZ_JBHSGG010000029.1"/>
</dbReference>
<keyword evidence="1" id="KW-1133">Transmembrane helix</keyword>
<dbReference type="InterPro" id="IPR027463">
    <property type="entry name" value="AcrB_DN_DC_subdom"/>
</dbReference>
<feature type="transmembrane region" description="Helical" evidence="1">
    <location>
        <begin position="866"/>
        <end position="886"/>
    </location>
</feature>
<keyword evidence="3" id="KW-1185">Reference proteome</keyword>
<protein>
    <submittedName>
        <fullName evidence="2">Efflux RND transporter permease subunit</fullName>
    </submittedName>
</protein>
<reference evidence="3" key="1">
    <citation type="journal article" date="2019" name="Int. J. Syst. Evol. Microbiol.">
        <title>The Global Catalogue of Microorganisms (GCM) 10K type strain sequencing project: providing services to taxonomists for standard genome sequencing and annotation.</title>
        <authorList>
            <consortium name="The Broad Institute Genomics Platform"/>
            <consortium name="The Broad Institute Genome Sequencing Center for Infectious Disease"/>
            <person name="Wu L."/>
            <person name="Ma J."/>
        </authorList>
    </citation>
    <scope>NUCLEOTIDE SEQUENCE [LARGE SCALE GENOMIC DNA]</scope>
    <source>
        <strain evidence="3">CGMCC 1.13574</strain>
    </source>
</reference>
<dbReference type="Gene3D" id="1.20.1640.10">
    <property type="entry name" value="Multidrug efflux transporter AcrB transmembrane domain"/>
    <property type="match status" value="2"/>
</dbReference>
<dbReference type="PANTHER" id="PTHR32063:SF18">
    <property type="entry name" value="CATION EFFLUX SYSTEM PROTEIN"/>
    <property type="match status" value="1"/>
</dbReference>
<feature type="transmembrane region" description="Helical" evidence="1">
    <location>
        <begin position="918"/>
        <end position="940"/>
    </location>
</feature>
<evidence type="ECO:0000313" key="2">
    <source>
        <dbReference type="EMBL" id="MFC4728579.1"/>
    </source>
</evidence>
<accession>A0ABV9NLW9</accession>
<feature type="transmembrane region" description="Helical" evidence="1">
    <location>
        <begin position="458"/>
        <end position="489"/>
    </location>
</feature>
<keyword evidence="1" id="KW-0812">Transmembrane</keyword>
<dbReference type="SUPFAM" id="SSF82866">
    <property type="entry name" value="Multidrug efflux transporter AcrB transmembrane domain"/>
    <property type="match status" value="2"/>
</dbReference>
<dbReference type="Proteomes" id="UP001595892">
    <property type="component" value="Unassembled WGS sequence"/>
</dbReference>
<feature type="transmembrane region" description="Helical" evidence="1">
    <location>
        <begin position="386"/>
        <end position="411"/>
    </location>
</feature>
<dbReference type="Gene3D" id="3.30.2090.10">
    <property type="entry name" value="Multidrug efflux transporter AcrB TolC docking domain, DN and DC subdomains"/>
    <property type="match status" value="2"/>
</dbReference>
<feature type="transmembrane region" description="Helical" evidence="1">
    <location>
        <begin position="12"/>
        <end position="32"/>
    </location>
</feature>
<dbReference type="PRINTS" id="PR00702">
    <property type="entry name" value="ACRIFLAVINRP"/>
</dbReference>
<name>A0ABV9NLW9_9GAMM</name>
<sequence>MDVARYAIRNPVNVWLLILACLVGGVFAYFNLERLEDPEFTIKEAVVTTVYPGASAEQVEREVSDVLESAVQQLDQLKRVRTKSIAGYSELRLEIRESYSSAQIPQIWDELRRKIGDAAGQLPPGAQAPVVNDDFGDVFGIYYAMTGDGLTRTELHEAAKALRRGLLTVEGVGKVEIAGAVAERFVVEIPQARLAALRIAPEEIAGALADAETELYAGGLRSGDLFLRIGTGGAYDSLEALRALPVGRGEARVVLGDIAEIRREFEERPRQIIRHDGRDALTIGIAGLPSVNIVDVGHAVEAALAQLEPTLPLGVELHPIYQQAQVVDEAVTGFAINVATSLAIVIGVLCLVMGWRAGVIIGAVLLLTVGGTLLAMYMLGLQLERVSLAALVIAMGMLVDNAVVICDGMQVRLRQGRPALCAASESVKATQWSLLGATVIGILAFAGIGLSQDTTGEFLFSLFSVILISLLLSWVLAITVVPLLGYWWLASPEAREREEDEAEGAGEDAESPYQGRVYERFRHVLDRRLGRAGLTVALAAGLTVLCVVGFAFLPQSFFPPASTPMAFIDINTRQGSDIRATDAATREVEAYLDEAFPEIASRVAFVGQGASRFMLTYAPEQPDTSFAQIIVLVDDADVLDDLTGRFNREAPARFPELQVHASRLMFGAASEARVEVRFSGPSPQVLRGIAQEAEAILRDEPTLEAVRNDWRERETVLRPRLDLSRMAEAGLGRQDVAQALAMATEGVPLAVVREGDEQRQVLLRAPEAERPAPEALLERLAWSAGAARYVPIGQVADGVEAVQEEAVIQRRDRVRTISVRAEPVVGVQASDAHARIRDAVEAMPLPPGYAMAWGGEYEDAGDAQTALMQTLALPYLGMMLVTVLLFARVRQPVVIWLVVPMSICGVAIGLAVSGQPFGFVALLGLLSLTGLLIKNAIVLVEEIDRQIGAGNPRRDAVVEATTSRLVPVTMAAGTTVLGMVPLLFDDLFASMAVTIMGGLAFATVLTLVVVPCLYALLFRVRDDETGEASA</sequence>
<feature type="transmembrane region" description="Helical" evidence="1">
    <location>
        <begin position="432"/>
        <end position="452"/>
    </location>
</feature>
<evidence type="ECO:0000256" key="1">
    <source>
        <dbReference type="SAM" id="Phobius"/>
    </source>
</evidence>
<dbReference type="Pfam" id="PF00873">
    <property type="entry name" value="ACR_tran"/>
    <property type="match status" value="1"/>
</dbReference>
<dbReference type="PROSITE" id="PS51257">
    <property type="entry name" value="PROKAR_LIPOPROTEIN"/>
    <property type="match status" value="1"/>
</dbReference>
<organism evidence="2 3">
    <name type="scientific">Coralloluteibacterium thermophilum</name>
    <dbReference type="NCBI Taxonomy" id="2707049"/>
    <lineage>
        <taxon>Bacteria</taxon>
        <taxon>Pseudomonadati</taxon>
        <taxon>Pseudomonadota</taxon>
        <taxon>Gammaproteobacteria</taxon>
        <taxon>Lysobacterales</taxon>
        <taxon>Lysobacteraceae</taxon>
        <taxon>Coralloluteibacterium</taxon>
    </lineage>
</organism>
<dbReference type="InterPro" id="IPR001036">
    <property type="entry name" value="Acrflvin-R"/>
</dbReference>
<feature type="transmembrane region" description="Helical" evidence="1">
    <location>
        <begin position="961"/>
        <end position="984"/>
    </location>
</feature>
<keyword evidence="1" id="KW-0472">Membrane</keyword>
<dbReference type="SUPFAM" id="SSF82714">
    <property type="entry name" value="Multidrug efflux transporter AcrB TolC docking domain, DN and DC subdomains"/>
    <property type="match status" value="2"/>
</dbReference>
<dbReference type="PANTHER" id="PTHR32063">
    <property type="match status" value="1"/>
</dbReference>
<proteinExistence type="predicted"/>
<feature type="transmembrane region" description="Helical" evidence="1">
    <location>
        <begin position="532"/>
        <end position="553"/>
    </location>
</feature>
<gene>
    <name evidence="2" type="ORF">ACFO3Q_10405</name>
</gene>
<feature type="transmembrane region" description="Helical" evidence="1">
    <location>
        <begin position="893"/>
        <end position="912"/>
    </location>
</feature>
<evidence type="ECO:0000313" key="3">
    <source>
        <dbReference type="Proteomes" id="UP001595892"/>
    </source>
</evidence>